<dbReference type="PANTHER" id="PTHR38733:SF1">
    <property type="entry name" value="TYPE IV METHYL-DIRECTED RESTRICTION ENZYME ECOKMCRBC"/>
    <property type="match status" value="1"/>
</dbReference>
<dbReference type="PANTHER" id="PTHR38733">
    <property type="entry name" value="PROTEIN MCRC"/>
    <property type="match status" value="1"/>
</dbReference>
<accession>A0A3M9JUT8</accession>
<organism evidence="1 2">
    <name type="scientific">Micromonospora aurantiaca</name>
    <name type="common">nom. illeg.</name>
    <dbReference type="NCBI Taxonomy" id="47850"/>
    <lineage>
        <taxon>Bacteria</taxon>
        <taxon>Bacillati</taxon>
        <taxon>Actinomycetota</taxon>
        <taxon>Actinomycetes</taxon>
        <taxon>Micromonosporales</taxon>
        <taxon>Micromonosporaceae</taxon>
        <taxon>Micromonospora</taxon>
    </lineage>
</organism>
<dbReference type="InterPro" id="IPR019292">
    <property type="entry name" value="McrC"/>
</dbReference>
<reference evidence="1 2" key="2">
    <citation type="submission" date="2018-08" db="EMBL/GenBank/DDBJ databases">
        <title>Streptomyces kandeliansis sp. nov., an endophytic bacterium isolated from mangrove plant.</title>
        <authorList>
            <person name="Wang R."/>
        </authorList>
    </citation>
    <scope>NUCLEOTIDE SEQUENCE [LARGE SCALE GENOMIC DNA]</scope>
    <source>
        <strain evidence="2">H14(2018)</strain>
    </source>
</reference>
<dbReference type="GO" id="GO:0004519">
    <property type="term" value="F:endonuclease activity"/>
    <property type="evidence" value="ECO:0007669"/>
    <property type="project" value="UniProtKB-KW"/>
</dbReference>
<keyword evidence="1" id="KW-0378">Hydrolase</keyword>
<name>A0A3M9JUT8_9ACTN</name>
<sequence>MRLVSLREHQTYECEPTTPAVARAMEATKLVDTSLTLDGRLLLRSGSMVGAARIIGGDEHVDLHVRPKIGIARLLWLLGYARDPRGWRTEPVGLTPEHDLVPAMAVAFATATYQALAPGLLQGYRTVEEALPLVRGRLREADQLRTRPGLALPVEVRYDDYDTDIPENQILLSAVRRLHRLPGVPPATCNALHRIAAALADVTPLTAGAPIPEASSNRFNNRYQPALRLARLILAGESIEHSHGSTLAAGFVFDLNTVFEDWLTTALRHAVETRYGGTVTGQHQMHLDRDRRLPLVRPDITWWHGRQCLAVIDAKYKAPGNTPPRDDIYQLLAYCTTLNLPRGHLVYASAGAESVTYQLTGSGVHIVVHRVDLAAPVTHLHEQIEKVAEAITSVEVASGVSATPTAGPDAAVKDGGYPS</sequence>
<dbReference type="REBASE" id="265194">
    <property type="entry name" value="MauH14McrBCP"/>
</dbReference>
<dbReference type="OMA" id="MLAYCTS"/>
<protein>
    <submittedName>
        <fullName evidence="1">Restriction endonuclease</fullName>
    </submittedName>
</protein>
<keyword evidence="1" id="KW-0255">Endonuclease</keyword>
<dbReference type="Pfam" id="PF10117">
    <property type="entry name" value="McrBC"/>
    <property type="match status" value="1"/>
</dbReference>
<proteinExistence type="predicted"/>
<evidence type="ECO:0000313" key="1">
    <source>
        <dbReference type="EMBL" id="AXH91527.1"/>
    </source>
</evidence>
<reference evidence="1 2" key="1">
    <citation type="submission" date="2018-07" db="EMBL/GenBank/DDBJ databases">
        <authorList>
            <person name="Ye Y."/>
        </authorList>
    </citation>
    <scope>NUCLEOTIDE SEQUENCE [LARGE SCALE GENOMIC DNA]</scope>
    <source>
        <strain evidence="2">H14(2018)</strain>
    </source>
</reference>
<keyword evidence="1" id="KW-0540">Nuclease</keyword>
<evidence type="ECO:0000313" key="2">
    <source>
        <dbReference type="Proteomes" id="UP000253958"/>
    </source>
</evidence>
<dbReference type="Proteomes" id="UP000253958">
    <property type="component" value="Chromosome"/>
</dbReference>
<dbReference type="AlphaFoldDB" id="A0A3M9JUT8"/>
<gene>
    <name evidence="1" type="ORF">DVH21_17250</name>
</gene>
<dbReference type="EMBL" id="CP031263">
    <property type="protein sequence ID" value="AXH91527.1"/>
    <property type="molecule type" value="Genomic_DNA"/>
</dbReference>